<name>A0ABR2XUU3_9PEZI</name>
<accession>A0ABR2XUU3</accession>
<protein>
    <submittedName>
        <fullName evidence="1">Uncharacterized protein</fullName>
    </submittedName>
</protein>
<keyword evidence="2" id="KW-1185">Reference proteome</keyword>
<comment type="caution">
    <text evidence="1">The sequence shown here is derived from an EMBL/GenBank/DDBJ whole genome shotgun (WGS) entry which is preliminary data.</text>
</comment>
<reference evidence="1 2" key="1">
    <citation type="submission" date="2024-02" db="EMBL/GenBank/DDBJ databases">
        <title>First draft genome assembly of two strains of Seiridium cardinale.</title>
        <authorList>
            <person name="Emiliani G."/>
            <person name="Scali E."/>
        </authorList>
    </citation>
    <scope>NUCLEOTIDE SEQUENCE [LARGE SCALE GENOMIC DNA]</scope>
    <source>
        <strain evidence="1 2">BM-138-000479</strain>
    </source>
</reference>
<dbReference type="EMBL" id="JARVKM010000020">
    <property type="protein sequence ID" value="KAK9777578.1"/>
    <property type="molecule type" value="Genomic_DNA"/>
</dbReference>
<evidence type="ECO:0000313" key="2">
    <source>
        <dbReference type="Proteomes" id="UP001465668"/>
    </source>
</evidence>
<evidence type="ECO:0000313" key="1">
    <source>
        <dbReference type="EMBL" id="KAK9777578.1"/>
    </source>
</evidence>
<dbReference type="Proteomes" id="UP001465668">
    <property type="component" value="Unassembled WGS sequence"/>
</dbReference>
<sequence>MPRNHEPSRIRTSLNNIISRSSRHTSPNGMRSQFPRQVVLEDSCSFRCCELTGLPLSGAIEHMDGCRCVRGRNAERVYMAEYLVLWRDLAVEHRLGTETYLDWVRWYAGELLFGVGYWEQMKHGQEEERMVEQ</sequence>
<proteinExistence type="predicted"/>
<gene>
    <name evidence="1" type="ORF">SCAR479_05626</name>
</gene>
<organism evidence="1 2">
    <name type="scientific">Seiridium cardinale</name>
    <dbReference type="NCBI Taxonomy" id="138064"/>
    <lineage>
        <taxon>Eukaryota</taxon>
        <taxon>Fungi</taxon>
        <taxon>Dikarya</taxon>
        <taxon>Ascomycota</taxon>
        <taxon>Pezizomycotina</taxon>
        <taxon>Sordariomycetes</taxon>
        <taxon>Xylariomycetidae</taxon>
        <taxon>Amphisphaeriales</taxon>
        <taxon>Sporocadaceae</taxon>
        <taxon>Seiridium</taxon>
    </lineage>
</organism>